<dbReference type="SUPFAM" id="SSF117018">
    <property type="entry name" value="ATP-dependent DNA ligase DNA-binding domain"/>
    <property type="match status" value="1"/>
</dbReference>
<keyword evidence="3 10" id="KW-0436">Ligase</keyword>
<dbReference type="Gene3D" id="3.30.1740.10">
    <property type="entry name" value="Zinc finger, PARP-type"/>
    <property type="match status" value="1"/>
</dbReference>
<feature type="region of interest" description="Disordered" evidence="8">
    <location>
        <begin position="152"/>
        <end position="195"/>
    </location>
</feature>
<accession>A0A9X0A8A8</accession>
<dbReference type="GO" id="GO:0006310">
    <property type="term" value="P:DNA recombination"/>
    <property type="evidence" value="ECO:0007669"/>
    <property type="project" value="InterPro"/>
</dbReference>
<evidence type="ECO:0000313" key="10">
    <source>
        <dbReference type="EMBL" id="KAJ7393414.1"/>
    </source>
</evidence>
<keyword evidence="5" id="KW-0863">Zinc-finger</keyword>
<dbReference type="InterPro" id="IPR012308">
    <property type="entry name" value="DNA_ligase_ATP-dep_N"/>
</dbReference>
<dbReference type="InterPro" id="IPR001510">
    <property type="entry name" value="Znf_PARP"/>
</dbReference>
<dbReference type="InterPro" id="IPR036957">
    <property type="entry name" value="Znf_PARP_sf"/>
</dbReference>
<keyword evidence="7" id="KW-0539">Nucleus</keyword>
<dbReference type="GO" id="GO:0003910">
    <property type="term" value="F:DNA ligase (ATP) activity"/>
    <property type="evidence" value="ECO:0007669"/>
    <property type="project" value="UniProtKB-EC"/>
</dbReference>
<name>A0A9X0A8A8_9CNID</name>
<proteinExistence type="inferred from homology"/>
<keyword evidence="4" id="KW-0479">Metal-binding</keyword>
<comment type="similarity">
    <text evidence="2">Belongs to the ATP-dependent DNA ligase family.</text>
</comment>
<dbReference type="OrthoDB" id="206088at2759"/>
<evidence type="ECO:0000256" key="3">
    <source>
        <dbReference type="ARBA" id="ARBA00022598"/>
    </source>
</evidence>
<reference evidence="10" key="1">
    <citation type="submission" date="2023-01" db="EMBL/GenBank/DDBJ databases">
        <title>Genome assembly of the deep-sea coral Lophelia pertusa.</title>
        <authorList>
            <person name="Herrera S."/>
            <person name="Cordes E."/>
        </authorList>
    </citation>
    <scope>NUCLEOTIDE SEQUENCE</scope>
    <source>
        <strain evidence="10">USNM1676648</strain>
        <tissue evidence="10">Polyp</tissue>
    </source>
</reference>
<organism evidence="10 11">
    <name type="scientific">Desmophyllum pertusum</name>
    <dbReference type="NCBI Taxonomy" id="174260"/>
    <lineage>
        <taxon>Eukaryota</taxon>
        <taxon>Metazoa</taxon>
        <taxon>Cnidaria</taxon>
        <taxon>Anthozoa</taxon>
        <taxon>Hexacorallia</taxon>
        <taxon>Scleractinia</taxon>
        <taxon>Caryophylliina</taxon>
        <taxon>Caryophylliidae</taxon>
        <taxon>Desmophyllum</taxon>
    </lineage>
</organism>
<dbReference type="PANTHER" id="PTHR45674">
    <property type="entry name" value="DNA LIGASE 1/3 FAMILY MEMBER"/>
    <property type="match status" value="1"/>
</dbReference>
<dbReference type="Pfam" id="PF04675">
    <property type="entry name" value="DNA_ligase_A_N"/>
    <property type="match status" value="1"/>
</dbReference>
<keyword evidence="11" id="KW-1185">Reference proteome</keyword>
<evidence type="ECO:0000256" key="5">
    <source>
        <dbReference type="ARBA" id="ARBA00022771"/>
    </source>
</evidence>
<dbReference type="GO" id="GO:0008270">
    <property type="term" value="F:zinc ion binding"/>
    <property type="evidence" value="ECO:0007669"/>
    <property type="project" value="UniProtKB-KW"/>
</dbReference>
<evidence type="ECO:0000313" key="11">
    <source>
        <dbReference type="Proteomes" id="UP001163046"/>
    </source>
</evidence>
<dbReference type="SUPFAM" id="SSF57716">
    <property type="entry name" value="Glucocorticoid receptor-like (DNA-binding domain)"/>
    <property type="match status" value="1"/>
</dbReference>
<dbReference type="PANTHER" id="PTHR45674:SF9">
    <property type="entry name" value="DNA LIGASE 3"/>
    <property type="match status" value="1"/>
</dbReference>
<evidence type="ECO:0000256" key="4">
    <source>
        <dbReference type="ARBA" id="ARBA00022723"/>
    </source>
</evidence>
<dbReference type="GO" id="GO:0003677">
    <property type="term" value="F:DNA binding"/>
    <property type="evidence" value="ECO:0007669"/>
    <property type="project" value="InterPro"/>
</dbReference>
<dbReference type="SMART" id="SM01336">
    <property type="entry name" value="zf-PARP"/>
    <property type="match status" value="1"/>
</dbReference>
<dbReference type="GO" id="GO:0006302">
    <property type="term" value="P:double-strand break repair"/>
    <property type="evidence" value="ECO:0007669"/>
    <property type="project" value="TreeGrafter"/>
</dbReference>
<dbReference type="PROSITE" id="PS00347">
    <property type="entry name" value="ZF_PARP_1"/>
    <property type="match status" value="1"/>
</dbReference>
<comment type="subcellular location">
    <subcellularLocation>
        <location evidence="1">Nucleus</location>
    </subcellularLocation>
</comment>
<dbReference type="InterPro" id="IPR050191">
    <property type="entry name" value="ATP-dep_DNA_ligase"/>
</dbReference>
<dbReference type="AlphaFoldDB" id="A0A9X0A8A8"/>
<dbReference type="GO" id="GO:0070421">
    <property type="term" value="C:DNA ligase III-XRCC1 complex"/>
    <property type="evidence" value="ECO:0007669"/>
    <property type="project" value="TreeGrafter"/>
</dbReference>
<evidence type="ECO:0000256" key="6">
    <source>
        <dbReference type="ARBA" id="ARBA00022833"/>
    </source>
</evidence>
<dbReference type="EMBL" id="MU825398">
    <property type="protein sequence ID" value="KAJ7393414.1"/>
    <property type="molecule type" value="Genomic_DNA"/>
</dbReference>
<evidence type="ECO:0000256" key="2">
    <source>
        <dbReference type="ARBA" id="ARBA00007572"/>
    </source>
</evidence>
<dbReference type="Proteomes" id="UP001163046">
    <property type="component" value="Unassembled WGS sequence"/>
</dbReference>
<evidence type="ECO:0000256" key="8">
    <source>
        <dbReference type="SAM" id="MobiDB-lite"/>
    </source>
</evidence>
<dbReference type="EC" id="6.5.1.1" evidence="10"/>
<evidence type="ECO:0000259" key="9">
    <source>
        <dbReference type="PROSITE" id="PS50064"/>
    </source>
</evidence>
<comment type="caution">
    <text evidence="10">The sequence shown here is derived from an EMBL/GenBank/DDBJ whole genome shotgun (WGS) entry which is preliminary data.</text>
</comment>
<evidence type="ECO:0000256" key="1">
    <source>
        <dbReference type="ARBA" id="ARBA00004123"/>
    </source>
</evidence>
<dbReference type="PROSITE" id="PS50064">
    <property type="entry name" value="ZF_PARP_2"/>
    <property type="match status" value="1"/>
</dbReference>
<dbReference type="Pfam" id="PF00645">
    <property type="entry name" value="zf-PARP"/>
    <property type="match status" value="1"/>
</dbReference>
<dbReference type="GO" id="GO:0006273">
    <property type="term" value="P:lagging strand elongation"/>
    <property type="evidence" value="ECO:0007669"/>
    <property type="project" value="TreeGrafter"/>
</dbReference>
<dbReference type="Gene3D" id="1.10.3260.10">
    <property type="entry name" value="DNA ligase, ATP-dependent, N-terminal domain"/>
    <property type="match status" value="1"/>
</dbReference>
<protein>
    <submittedName>
        <fullName evidence="10">DNA ligase 3</fullName>
        <ecNumber evidence="10">6.5.1.1</ecNumber>
    </submittedName>
</protein>
<sequence>MFGISIRNFQLVKRSSALYLYRRLVSVFSIMADGGGDEKPFLVEYASQGRAKCKTCKLQIEKTTTRIGKLVSNPFSEDGGMMKHWYHVPCIFDSLSRARATTKKIESTDDLDGFGKLKDDDQAKIVGLITDLATKSTKSSPSPKKKVVQATLAFGKPKPSTPTKSTAADNKKAGSSGDGGHSSSPVKGGSDENSKDNAFREFRRICARLAEEPSYNAKSKILADFFENGSSGGVNKRVYNLQSKQLIKLFSQIFGCSQDDMMTDLEQGDVSETVSTFHENSPLLKPMKKSLLSLQDVDVFLDKLKTVTKEDDQQRELTKMTKRCTANDLKFVIRLIKHDLRMNTGAKHVLDALDPMPMRHFKHLTTSVMSYNDAWRRKEPKHQVLYQE</sequence>
<feature type="domain" description="PARP-type" evidence="9">
    <location>
        <begin position="41"/>
        <end position="133"/>
    </location>
</feature>
<dbReference type="InterPro" id="IPR036599">
    <property type="entry name" value="DNA_ligase_N_sf"/>
</dbReference>
<keyword evidence="6" id="KW-0862">Zinc</keyword>
<evidence type="ECO:0000256" key="7">
    <source>
        <dbReference type="ARBA" id="ARBA00023242"/>
    </source>
</evidence>
<gene>
    <name evidence="10" type="primary">LIG3_1</name>
    <name evidence="10" type="ORF">OS493_006387</name>
</gene>